<sequence>MLPQGSESKNSILDKIETNVSKIQRLSPSLKTEKSKTNKALLDTSVVTSKKRKRRRRKYKNGTRQNYLKNDNYKASNKTDHVTKENTTSEYNLTSETIHKHISKPKLLSSDHSNRNFTKMFELEKKQIKRQKVNISKGSKIDKENVMRKPVPVSKRIGKTVSLHFNQSKLEVTSKNSDNKTVIISTTHQPMIIGSTNKQTDMANKRLNVKTEQAKVQKHDLENKDVNGNENKDMNRNENKDINRNATAIRINQSKLEITSQNSDNKTIIISTTQQPMIIGSTHKQTDMANKSFNVTTEQARVQKHDLKNKDVNGNKNKGMNGNENIEINEYGNKDMNGNKNKDMNGNINKDMNENENKNMNGNATAIRITKRNMNDTKRNNHNDTANDSNKTNILAKHFEVQVTGIPIPFRRYSKLTTPSYRTTTVFTAEETNKEPVSMSKSVFSTPFPAAASNYDINERNKTANLENIEIHDNKNDNMPTGDQRDWNNIRDDNFNRLELLSTNTTVKAHAQDIPQSNGPNSTHSNDSSKIIDKELFFVDNTDQGNPWDRWLGSLPTNDKYPLQIEPKFENKTEIVIPVQNTTVIHNKRESNLTFTSNTPDFTSSPEMHSDVSNKYETTTEENIDTFNNLDYHSFVGKSEVVADKQSTNVSKISDSTSKSQENLLTKWNALLQQFRKDNARKKSKLVQLLQNKSKSKNLKERHDVRFQKKPTSKSKYVKPTVEWLGIYKDLIKEQENVIPVSNKQLHHSSHSSLHDGNVHSQFVEEQLKTSCKEDQSYKLALNVLQTILMNMNNIKPPVPKKAHKRRYLLIPLGPENPEPTQRWTENEYTKPRPNNLREERKIYPSDGRIPYRIRPKNPSVHMSVHSSF</sequence>
<dbReference type="EMBL" id="CAJPWZ010002182">
    <property type="protein sequence ID" value="CAG2232435.1"/>
    <property type="molecule type" value="Genomic_DNA"/>
</dbReference>
<dbReference type="AlphaFoldDB" id="A0A8S3TQ01"/>
<protein>
    <submittedName>
        <fullName evidence="2">Uncharacterized protein</fullName>
    </submittedName>
</protein>
<name>A0A8S3TQ01_MYTED</name>
<reference evidence="2" key="1">
    <citation type="submission" date="2021-03" db="EMBL/GenBank/DDBJ databases">
        <authorList>
            <person name="Bekaert M."/>
        </authorList>
    </citation>
    <scope>NUCLEOTIDE SEQUENCE</scope>
</reference>
<organism evidence="2 3">
    <name type="scientific">Mytilus edulis</name>
    <name type="common">Blue mussel</name>
    <dbReference type="NCBI Taxonomy" id="6550"/>
    <lineage>
        <taxon>Eukaryota</taxon>
        <taxon>Metazoa</taxon>
        <taxon>Spiralia</taxon>
        <taxon>Lophotrochozoa</taxon>
        <taxon>Mollusca</taxon>
        <taxon>Bivalvia</taxon>
        <taxon>Autobranchia</taxon>
        <taxon>Pteriomorphia</taxon>
        <taxon>Mytilida</taxon>
        <taxon>Mytiloidea</taxon>
        <taxon>Mytilidae</taxon>
        <taxon>Mytilinae</taxon>
        <taxon>Mytilus</taxon>
    </lineage>
</organism>
<feature type="region of interest" description="Disordered" evidence="1">
    <location>
        <begin position="819"/>
        <end position="869"/>
    </location>
</feature>
<comment type="caution">
    <text evidence="2">The sequence shown here is derived from an EMBL/GenBank/DDBJ whole genome shotgun (WGS) entry which is preliminary data.</text>
</comment>
<dbReference type="Proteomes" id="UP000683360">
    <property type="component" value="Unassembled WGS sequence"/>
</dbReference>
<evidence type="ECO:0000313" key="3">
    <source>
        <dbReference type="Proteomes" id="UP000683360"/>
    </source>
</evidence>
<evidence type="ECO:0000313" key="2">
    <source>
        <dbReference type="EMBL" id="CAG2232435.1"/>
    </source>
</evidence>
<evidence type="ECO:0000256" key="1">
    <source>
        <dbReference type="SAM" id="MobiDB-lite"/>
    </source>
</evidence>
<gene>
    <name evidence="2" type="ORF">MEDL_45146</name>
</gene>
<accession>A0A8S3TQ01</accession>
<proteinExistence type="predicted"/>
<keyword evidence="3" id="KW-1185">Reference proteome</keyword>
<dbReference type="OrthoDB" id="10411126at2759"/>
<feature type="compositionally biased region" description="Basic and acidic residues" evidence="1">
    <location>
        <begin position="825"/>
        <end position="844"/>
    </location>
</feature>